<comment type="caution">
    <text evidence="2">The sequence shown here is derived from an EMBL/GenBank/DDBJ whole genome shotgun (WGS) entry which is preliminary data.</text>
</comment>
<dbReference type="GeneID" id="85443690"/>
<accession>A0AAD8PKB1</accession>
<evidence type="ECO:0008006" key="4">
    <source>
        <dbReference type="Google" id="ProtNLM"/>
    </source>
</evidence>
<reference evidence="2" key="1">
    <citation type="submission" date="2021-06" db="EMBL/GenBank/DDBJ databases">
        <title>Comparative genomics, transcriptomics and evolutionary studies reveal genomic signatures of adaptation to plant cell wall in hemibiotrophic fungi.</title>
        <authorList>
            <consortium name="DOE Joint Genome Institute"/>
            <person name="Baroncelli R."/>
            <person name="Diaz J.F."/>
            <person name="Benocci T."/>
            <person name="Peng M."/>
            <person name="Battaglia E."/>
            <person name="Haridas S."/>
            <person name="Andreopoulos W."/>
            <person name="Labutti K."/>
            <person name="Pangilinan J."/>
            <person name="Floch G.L."/>
            <person name="Makela M.R."/>
            <person name="Henrissat B."/>
            <person name="Grigoriev I.V."/>
            <person name="Crouch J.A."/>
            <person name="De Vries R.P."/>
            <person name="Sukno S.A."/>
            <person name="Thon M.R."/>
        </authorList>
    </citation>
    <scope>NUCLEOTIDE SEQUENCE</scope>
    <source>
        <strain evidence="2">CBS 125086</strain>
    </source>
</reference>
<name>A0AAD8PKB1_9PEZI</name>
<proteinExistence type="predicted"/>
<dbReference type="Proteomes" id="UP001230504">
    <property type="component" value="Unassembled WGS sequence"/>
</dbReference>
<sequence length="223" mass="25194">MLLTFISFYMLAVLSLASSIHQPGQGEIQARGTKTTALYNQLADEVKYSRRPAKLVPNHFYVLSFHIRGHGPIAEQWGLIVGYISSSKTRNRVGLQSTTLDYTARLYSASWIPPKGEIPAQGLEPQRWKTPGHWVWGSQPWKGAWDLQNTDVRFLGGTTAARANLDRLKAASESWVQRAGDRNDYKKAQDPDRTPINQLPFSKRGYMQYIARILGNDDKFTPT</sequence>
<dbReference type="EMBL" id="JAHLJV010000184">
    <property type="protein sequence ID" value="KAK1565855.1"/>
    <property type="molecule type" value="Genomic_DNA"/>
</dbReference>
<organism evidence="2 3">
    <name type="scientific">Colletotrichum navitas</name>
    <dbReference type="NCBI Taxonomy" id="681940"/>
    <lineage>
        <taxon>Eukaryota</taxon>
        <taxon>Fungi</taxon>
        <taxon>Dikarya</taxon>
        <taxon>Ascomycota</taxon>
        <taxon>Pezizomycotina</taxon>
        <taxon>Sordariomycetes</taxon>
        <taxon>Hypocreomycetidae</taxon>
        <taxon>Glomerellales</taxon>
        <taxon>Glomerellaceae</taxon>
        <taxon>Colletotrichum</taxon>
        <taxon>Colletotrichum graminicola species complex</taxon>
    </lineage>
</organism>
<feature type="signal peptide" evidence="1">
    <location>
        <begin position="1"/>
        <end position="17"/>
    </location>
</feature>
<evidence type="ECO:0000256" key="1">
    <source>
        <dbReference type="SAM" id="SignalP"/>
    </source>
</evidence>
<keyword evidence="3" id="KW-1185">Reference proteome</keyword>
<dbReference type="RefSeq" id="XP_060407119.1">
    <property type="nucleotide sequence ID" value="XM_060559450.1"/>
</dbReference>
<feature type="chain" id="PRO_5042160922" description="Cholera enterotoxin subunit A2" evidence="1">
    <location>
        <begin position="18"/>
        <end position="223"/>
    </location>
</feature>
<gene>
    <name evidence="2" type="ORF">LY79DRAFT_573232</name>
</gene>
<protein>
    <recommendedName>
        <fullName evidence="4">Cholera enterotoxin subunit A2</fullName>
    </recommendedName>
</protein>
<keyword evidence="1" id="KW-0732">Signal</keyword>
<evidence type="ECO:0000313" key="2">
    <source>
        <dbReference type="EMBL" id="KAK1565855.1"/>
    </source>
</evidence>
<dbReference type="AlphaFoldDB" id="A0AAD8PKB1"/>
<evidence type="ECO:0000313" key="3">
    <source>
        <dbReference type="Proteomes" id="UP001230504"/>
    </source>
</evidence>